<comment type="caution">
    <text evidence="7">The sequence shown here is derived from an EMBL/GenBank/DDBJ whole genome shotgun (WGS) entry which is preliminary data.</text>
</comment>
<evidence type="ECO:0000256" key="4">
    <source>
        <dbReference type="PROSITE-ProRule" id="PRU00146"/>
    </source>
</evidence>
<protein>
    <recommendedName>
        <fullName evidence="9">PHD-type domain-containing protein</fullName>
    </recommendedName>
</protein>
<feature type="domain" description="Phorbol-ester/DAG-type" evidence="6">
    <location>
        <begin position="1"/>
        <end position="41"/>
    </location>
</feature>
<feature type="domain" description="PHD-type" evidence="5">
    <location>
        <begin position="1"/>
        <end position="56"/>
    </location>
</feature>
<proteinExistence type="predicted"/>
<dbReference type="PROSITE" id="PS50081">
    <property type="entry name" value="ZF_DAG_PE_2"/>
    <property type="match status" value="1"/>
</dbReference>
<evidence type="ECO:0000313" key="8">
    <source>
        <dbReference type="Proteomes" id="UP001153954"/>
    </source>
</evidence>
<accession>A0AAU9UYA8</accession>
<dbReference type="PROSITE" id="PS01359">
    <property type="entry name" value="ZF_PHD_1"/>
    <property type="match status" value="1"/>
</dbReference>
<dbReference type="InterPro" id="IPR013083">
    <property type="entry name" value="Znf_RING/FYVE/PHD"/>
</dbReference>
<evidence type="ECO:0000256" key="3">
    <source>
        <dbReference type="ARBA" id="ARBA00022833"/>
    </source>
</evidence>
<dbReference type="InterPro" id="IPR002219">
    <property type="entry name" value="PKC_DAG/PE"/>
</dbReference>
<organism evidence="7 8">
    <name type="scientific">Euphydryas editha</name>
    <name type="common">Edith's checkerspot</name>
    <dbReference type="NCBI Taxonomy" id="104508"/>
    <lineage>
        <taxon>Eukaryota</taxon>
        <taxon>Metazoa</taxon>
        <taxon>Ecdysozoa</taxon>
        <taxon>Arthropoda</taxon>
        <taxon>Hexapoda</taxon>
        <taxon>Insecta</taxon>
        <taxon>Pterygota</taxon>
        <taxon>Neoptera</taxon>
        <taxon>Endopterygota</taxon>
        <taxon>Lepidoptera</taxon>
        <taxon>Glossata</taxon>
        <taxon>Ditrysia</taxon>
        <taxon>Papilionoidea</taxon>
        <taxon>Nymphalidae</taxon>
        <taxon>Nymphalinae</taxon>
        <taxon>Euphydryas</taxon>
    </lineage>
</organism>
<sequence length="200" mass="23564">MICQRCQKSIRSCEGIKCDVCESRFHIKCIGGNKKKFDLECGDRKLYWTCATCQKPVTKNDAESIKMETIINAINVLMEKFELVNKIQLPKLNNDLLQIKSVTDKIIRQNENILLKVEELKAKRCADQLKNNPKSKYQTKNVNLSPRLNRCDEKLPMFSPEKTVIYRTRRRSYPVFKMLLQLNRKLNRGRSQKKKINEFY</sequence>
<dbReference type="GO" id="GO:0008270">
    <property type="term" value="F:zinc ion binding"/>
    <property type="evidence" value="ECO:0007669"/>
    <property type="project" value="UniProtKB-KW"/>
</dbReference>
<dbReference type="Proteomes" id="UP001153954">
    <property type="component" value="Unassembled WGS sequence"/>
</dbReference>
<name>A0AAU9UYA8_EUPED</name>
<keyword evidence="1" id="KW-0479">Metal-binding</keyword>
<evidence type="ECO:0000259" key="6">
    <source>
        <dbReference type="PROSITE" id="PS50081"/>
    </source>
</evidence>
<evidence type="ECO:0008006" key="9">
    <source>
        <dbReference type="Google" id="ProtNLM"/>
    </source>
</evidence>
<dbReference type="InterPro" id="IPR019786">
    <property type="entry name" value="Zinc_finger_PHD-type_CS"/>
</dbReference>
<reference evidence="7" key="1">
    <citation type="submission" date="2022-03" db="EMBL/GenBank/DDBJ databases">
        <authorList>
            <person name="Tunstrom K."/>
        </authorList>
    </citation>
    <scope>NUCLEOTIDE SEQUENCE</scope>
</reference>
<dbReference type="EMBL" id="CAKOGL010000026">
    <property type="protein sequence ID" value="CAH2103574.1"/>
    <property type="molecule type" value="Genomic_DNA"/>
</dbReference>
<evidence type="ECO:0000259" key="5">
    <source>
        <dbReference type="PROSITE" id="PS50016"/>
    </source>
</evidence>
<dbReference type="SUPFAM" id="SSF57903">
    <property type="entry name" value="FYVE/PHD zinc finger"/>
    <property type="match status" value="1"/>
</dbReference>
<keyword evidence="2 4" id="KW-0863">Zinc-finger</keyword>
<dbReference type="InterPro" id="IPR019787">
    <property type="entry name" value="Znf_PHD-finger"/>
</dbReference>
<dbReference type="Gene3D" id="3.30.40.10">
    <property type="entry name" value="Zinc/RING finger domain, C3HC4 (zinc finger)"/>
    <property type="match status" value="1"/>
</dbReference>
<dbReference type="AlphaFoldDB" id="A0AAU9UYA8"/>
<evidence type="ECO:0000256" key="2">
    <source>
        <dbReference type="ARBA" id="ARBA00022771"/>
    </source>
</evidence>
<evidence type="ECO:0000313" key="7">
    <source>
        <dbReference type="EMBL" id="CAH2103574.1"/>
    </source>
</evidence>
<evidence type="ECO:0000256" key="1">
    <source>
        <dbReference type="ARBA" id="ARBA00022723"/>
    </source>
</evidence>
<keyword evidence="8" id="KW-1185">Reference proteome</keyword>
<keyword evidence="3" id="KW-0862">Zinc</keyword>
<gene>
    <name evidence="7" type="ORF">EEDITHA_LOCUS18062</name>
</gene>
<dbReference type="PROSITE" id="PS50016">
    <property type="entry name" value="ZF_PHD_2"/>
    <property type="match status" value="1"/>
</dbReference>
<dbReference type="InterPro" id="IPR011011">
    <property type="entry name" value="Znf_FYVE_PHD"/>
</dbReference>